<dbReference type="InterPro" id="IPR007197">
    <property type="entry name" value="rSAM"/>
</dbReference>
<dbReference type="InterPro" id="IPR058240">
    <property type="entry name" value="rSAM_sf"/>
</dbReference>
<accession>A0ABR6W9E1</accession>
<evidence type="ECO:0000256" key="5">
    <source>
        <dbReference type="ARBA" id="ARBA00022485"/>
    </source>
</evidence>
<dbReference type="NCBIfam" id="TIGR00538">
    <property type="entry name" value="hemN"/>
    <property type="match status" value="1"/>
</dbReference>
<keyword evidence="5 14" id="KW-0004">4Fe-4S</keyword>
<evidence type="ECO:0000256" key="3">
    <source>
        <dbReference type="ARBA" id="ARBA00005493"/>
    </source>
</evidence>
<comment type="cofactor">
    <cofactor evidence="14">
        <name>[4Fe-4S] cluster</name>
        <dbReference type="ChEBI" id="CHEBI:49883"/>
    </cofactor>
    <text evidence="14">Binds 1 [4Fe-4S] cluster. The cluster is coordinated with 3 cysteines and an exchangeable S-adenosyl-L-methionine.</text>
</comment>
<keyword evidence="12 14" id="KW-0627">Porphyrin biosynthesis</keyword>
<evidence type="ECO:0000256" key="7">
    <source>
        <dbReference type="ARBA" id="ARBA00022691"/>
    </source>
</evidence>
<comment type="subcellular location">
    <subcellularLocation>
        <location evidence="1 14">Cytoplasm</location>
    </subcellularLocation>
</comment>
<reference evidence="16 17" key="1">
    <citation type="submission" date="2019-06" db="EMBL/GenBank/DDBJ databases">
        <title>Spirosoma utsteinense sp. nov. isolated from Antarctic ice-free soils.</title>
        <authorList>
            <person name="Tahon G."/>
        </authorList>
    </citation>
    <scope>NUCLEOTIDE SEQUENCE [LARGE SCALE GENOMIC DNA]</scope>
    <source>
        <strain evidence="16 17">LMG 31447</strain>
    </source>
</reference>
<name>A0ABR6W9E1_9BACT</name>
<dbReference type="InterPro" id="IPR034505">
    <property type="entry name" value="Coproporphyrinogen-III_oxidase"/>
</dbReference>
<evidence type="ECO:0000313" key="16">
    <source>
        <dbReference type="EMBL" id="MBC3793127.1"/>
    </source>
</evidence>
<dbReference type="EC" id="1.3.98.3" evidence="14"/>
<dbReference type="InterPro" id="IPR004558">
    <property type="entry name" value="Coprogen_oxidase_HemN"/>
</dbReference>
<evidence type="ECO:0000256" key="8">
    <source>
        <dbReference type="ARBA" id="ARBA00022723"/>
    </source>
</evidence>
<comment type="similarity">
    <text evidence="3 14">Belongs to the anaerobic coproporphyrinogen-III oxidase family.</text>
</comment>
<dbReference type="Pfam" id="PF04055">
    <property type="entry name" value="Radical_SAM"/>
    <property type="match status" value="1"/>
</dbReference>
<dbReference type="RefSeq" id="WP_186738914.1">
    <property type="nucleotide sequence ID" value="NZ_VFIA01000023.1"/>
</dbReference>
<keyword evidence="7 14" id="KW-0949">S-adenosyl-L-methionine</keyword>
<organism evidence="16 17">
    <name type="scientific">Spirosoma utsteinense</name>
    <dbReference type="NCBI Taxonomy" id="2585773"/>
    <lineage>
        <taxon>Bacteria</taxon>
        <taxon>Pseudomonadati</taxon>
        <taxon>Bacteroidota</taxon>
        <taxon>Cytophagia</taxon>
        <taxon>Cytophagales</taxon>
        <taxon>Cytophagaceae</taxon>
        <taxon>Spirosoma</taxon>
    </lineage>
</organism>
<keyword evidence="8 14" id="KW-0479">Metal-binding</keyword>
<keyword evidence="6 14" id="KW-0963">Cytoplasm</keyword>
<evidence type="ECO:0000256" key="1">
    <source>
        <dbReference type="ARBA" id="ARBA00004496"/>
    </source>
</evidence>
<evidence type="ECO:0000259" key="15">
    <source>
        <dbReference type="SMART" id="SM00729"/>
    </source>
</evidence>
<evidence type="ECO:0000256" key="13">
    <source>
        <dbReference type="ARBA" id="ARBA00048321"/>
    </source>
</evidence>
<keyword evidence="11 14" id="KW-0411">Iron-sulfur</keyword>
<dbReference type="SFLD" id="SFLDG01065">
    <property type="entry name" value="anaerobic_coproporphyrinogen-I"/>
    <property type="match status" value="1"/>
</dbReference>
<evidence type="ECO:0000256" key="12">
    <source>
        <dbReference type="ARBA" id="ARBA00023244"/>
    </source>
</evidence>
<dbReference type="Gene3D" id="3.20.20.70">
    <property type="entry name" value="Aldolase class I"/>
    <property type="match status" value="1"/>
</dbReference>
<dbReference type="PANTHER" id="PTHR13932:SF6">
    <property type="entry name" value="OXYGEN-INDEPENDENT COPROPORPHYRINOGEN III OXIDASE"/>
    <property type="match status" value="1"/>
</dbReference>
<proteinExistence type="inferred from homology"/>
<dbReference type="Gene3D" id="1.10.10.920">
    <property type="match status" value="1"/>
</dbReference>
<dbReference type="InterPro" id="IPR006638">
    <property type="entry name" value="Elp3/MiaA/NifB-like_rSAM"/>
</dbReference>
<comment type="subunit">
    <text evidence="4">Monomer.</text>
</comment>
<evidence type="ECO:0000256" key="11">
    <source>
        <dbReference type="ARBA" id="ARBA00023014"/>
    </source>
</evidence>
<evidence type="ECO:0000256" key="9">
    <source>
        <dbReference type="ARBA" id="ARBA00023002"/>
    </source>
</evidence>
<comment type="pathway">
    <text evidence="2 14">Porphyrin-containing compound metabolism; protoporphyrin-IX biosynthesis; protoporphyrinogen-IX from coproporphyrinogen-III (AdoMet route): step 1/1.</text>
</comment>
<dbReference type="InterPro" id="IPR013785">
    <property type="entry name" value="Aldolase_TIM"/>
</dbReference>
<protein>
    <recommendedName>
        <fullName evidence="14">Coproporphyrinogen-III oxidase</fullName>
        <ecNumber evidence="14">1.3.98.3</ecNumber>
    </recommendedName>
</protein>
<gene>
    <name evidence="16" type="ORF">FH603_3644</name>
</gene>
<evidence type="ECO:0000313" key="17">
    <source>
        <dbReference type="Proteomes" id="UP000700732"/>
    </source>
</evidence>
<evidence type="ECO:0000256" key="2">
    <source>
        <dbReference type="ARBA" id="ARBA00004785"/>
    </source>
</evidence>
<feature type="domain" description="Elp3/MiaA/NifB-like radical SAM core" evidence="15">
    <location>
        <begin position="51"/>
        <end position="273"/>
    </location>
</feature>
<dbReference type="SMART" id="SM00729">
    <property type="entry name" value="Elp3"/>
    <property type="match status" value="1"/>
</dbReference>
<dbReference type="PIRSF" id="PIRSF000167">
    <property type="entry name" value="HemN"/>
    <property type="match status" value="1"/>
</dbReference>
<keyword evidence="9 14" id="KW-0560">Oxidoreductase</keyword>
<dbReference type="PANTHER" id="PTHR13932">
    <property type="entry name" value="COPROPORPHYRINIGEN III OXIDASE"/>
    <property type="match status" value="1"/>
</dbReference>
<evidence type="ECO:0000256" key="6">
    <source>
        <dbReference type="ARBA" id="ARBA00022490"/>
    </source>
</evidence>
<dbReference type="SFLD" id="SFLDS00029">
    <property type="entry name" value="Radical_SAM"/>
    <property type="match status" value="1"/>
</dbReference>
<dbReference type="Proteomes" id="UP000700732">
    <property type="component" value="Unassembled WGS sequence"/>
</dbReference>
<comment type="catalytic activity">
    <reaction evidence="13 14">
        <text>coproporphyrinogen III + 2 S-adenosyl-L-methionine = protoporphyrinogen IX + 2 5'-deoxyadenosine + 2 L-methionine + 2 CO2</text>
        <dbReference type="Rhea" id="RHEA:15425"/>
        <dbReference type="ChEBI" id="CHEBI:16526"/>
        <dbReference type="ChEBI" id="CHEBI:17319"/>
        <dbReference type="ChEBI" id="CHEBI:57307"/>
        <dbReference type="ChEBI" id="CHEBI:57309"/>
        <dbReference type="ChEBI" id="CHEBI:57844"/>
        <dbReference type="ChEBI" id="CHEBI:59789"/>
        <dbReference type="EC" id="1.3.98.3"/>
    </reaction>
</comment>
<keyword evidence="10 14" id="KW-0408">Iron</keyword>
<comment type="caution">
    <text evidence="16">The sequence shown here is derived from an EMBL/GenBank/DDBJ whole genome shotgun (WGS) entry which is preliminary data.</text>
</comment>
<evidence type="ECO:0000256" key="14">
    <source>
        <dbReference type="PIRNR" id="PIRNR000167"/>
    </source>
</evidence>
<sequence>MTDSLIAKYNVAGPRYTSYPPVPFWNTTAFGLQAWKQRLTTAFATTNHLTGISLYVHLPFCESLCTFCGCNKRITKNHSVEKPYIDALLEEWEAYCVWLPERPRIAELHFGGGTPSFFAPDQLRRLLTGLFRWADPTDNPDFGWEGHPNNTTREHLQTLYAFGFRRVSFGVQDYDPVVQQAIHRHQPFAHVAQVTRWAREIGYTSISHDLVFGLPFQQLTSITDTVAQTLLLRPDRIAFYSYAHVPWIKGTGQRGFADSDLPTADQKRALYEAGRSLLEAGGYTEIGMDHFALPHDSLNKARETGQLHRNFMGYTTTQTQVLIGLGVSAISDVGTAFMQNEKDISTYQQRVFSNQLPIMRGHLLSEDDSLIRRLILDIMCRFQTSWAVEDWTDAEWDRLTQQLDGFVADGLIDYDETALWVRPEGRPFVRNICMVFDRYLSNQPSVSAKPLFSSTV</sequence>
<dbReference type="CDD" id="cd01335">
    <property type="entry name" value="Radical_SAM"/>
    <property type="match status" value="1"/>
</dbReference>
<dbReference type="SUPFAM" id="SSF102114">
    <property type="entry name" value="Radical SAM enzymes"/>
    <property type="match status" value="1"/>
</dbReference>
<evidence type="ECO:0000256" key="10">
    <source>
        <dbReference type="ARBA" id="ARBA00023004"/>
    </source>
</evidence>
<dbReference type="EMBL" id="VFIA01000023">
    <property type="protein sequence ID" value="MBC3793127.1"/>
    <property type="molecule type" value="Genomic_DNA"/>
</dbReference>
<keyword evidence="17" id="KW-1185">Reference proteome</keyword>
<evidence type="ECO:0000256" key="4">
    <source>
        <dbReference type="ARBA" id="ARBA00011245"/>
    </source>
</evidence>